<dbReference type="EMBL" id="LR796729">
    <property type="protein sequence ID" value="CAB4161944.1"/>
    <property type="molecule type" value="Genomic_DNA"/>
</dbReference>
<protein>
    <submittedName>
        <fullName evidence="1">Uncharacterized protein</fullName>
    </submittedName>
</protein>
<accession>A0A6J5M0W4</accession>
<evidence type="ECO:0000313" key="1">
    <source>
        <dbReference type="EMBL" id="CAB4138726.1"/>
    </source>
</evidence>
<dbReference type="EMBL" id="LR796347">
    <property type="protein sequence ID" value="CAB4138726.1"/>
    <property type="molecule type" value="Genomic_DNA"/>
</dbReference>
<name>A0A6J5M0W4_9CAUD</name>
<organism evidence="1">
    <name type="scientific">uncultured Caudovirales phage</name>
    <dbReference type="NCBI Taxonomy" id="2100421"/>
    <lineage>
        <taxon>Viruses</taxon>
        <taxon>Duplodnaviria</taxon>
        <taxon>Heunggongvirae</taxon>
        <taxon>Uroviricota</taxon>
        <taxon>Caudoviricetes</taxon>
        <taxon>Peduoviridae</taxon>
        <taxon>Maltschvirus</taxon>
        <taxon>Maltschvirus maltsch</taxon>
    </lineage>
</organism>
<gene>
    <name evidence="1" type="ORF">UFOVP333_25</name>
    <name evidence="2" type="ORF">UFOVP792_10</name>
</gene>
<evidence type="ECO:0000313" key="2">
    <source>
        <dbReference type="EMBL" id="CAB4161944.1"/>
    </source>
</evidence>
<sequence>MAKLKITRTDGSILEGEITPAVEYEFEQYAKKGFHKAFREDEMQSSVYWISWCVTRRSGETVKPFGIEFIETLKSVEVLDSDPLS</sequence>
<proteinExistence type="predicted"/>
<reference evidence="1" key="1">
    <citation type="submission" date="2020-04" db="EMBL/GenBank/DDBJ databases">
        <authorList>
            <person name="Chiriac C."/>
            <person name="Salcher M."/>
            <person name="Ghai R."/>
            <person name="Kavagutti S V."/>
        </authorList>
    </citation>
    <scope>NUCLEOTIDE SEQUENCE</scope>
</reference>